<evidence type="ECO:0000313" key="2">
    <source>
        <dbReference type="EMBL" id="OFW31945.1"/>
    </source>
</evidence>
<dbReference type="InterPro" id="IPR001119">
    <property type="entry name" value="SLH_dom"/>
</dbReference>
<feature type="domain" description="SLH" evidence="1">
    <location>
        <begin position="230"/>
        <end position="293"/>
    </location>
</feature>
<accession>A0A1F2ULQ7</accession>
<comment type="caution">
    <text evidence="2">The sequence shown here is derived from an EMBL/GenBank/DDBJ whole genome shotgun (WGS) entry which is preliminary data.</text>
</comment>
<dbReference type="Gene3D" id="3.40.33.10">
    <property type="entry name" value="CAP"/>
    <property type="match status" value="1"/>
</dbReference>
<dbReference type="Pfam" id="PF00395">
    <property type="entry name" value="SLH"/>
    <property type="match status" value="3"/>
</dbReference>
<dbReference type="SUPFAM" id="SSF55797">
    <property type="entry name" value="PR-1-like"/>
    <property type="match status" value="1"/>
</dbReference>
<dbReference type="Proteomes" id="UP000178086">
    <property type="component" value="Unassembled WGS sequence"/>
</dbReference>
<feature type="domain" description="SLH" evidence="1">
    <location>
        <begin position="294"/>
        <end position="344"/>
    </location>
</feature>
<evidence type="ECO:0000259" key="1">
    <source>
        <dbReference type="PROSITE" id="PS51272"/>
    </source>
</evidence>
<dbReference type="CDD" id="cd05379">
    <property type="entry name" value="CAP_bacterial"/>
    <property type="match status" value="1"/>
</dbReference>
<organism evidence="2 3">
    <name type="scientific">Candidatus Aquicultor primus</name>
    <dbReference type="NCBI Taxonomy" id="1797195"/>
    <lineage>
        <taxon>Bacteria</taxon>
        <taxon>Bacillati</taxon>
        <taxon>Actinomycetota</taxon>
        <taxon>Candidatus Aquicultoria</taxon>
        <taxon>Candidatus Aquicultorales</taxon>
        <taxon>Candidatus Aquicultoraceae</taxon>
        <taxon>Candidatus Aquicultor</taxon>
    </lineage>
</organism>
<gene>
    <name evidence="2" type="ORF">A2074_04240</name>
</gene>
<feature type="domain" description="SLH" evidence="1">
    <location>
        <begin position="172"/>
        <end position="229"/>
    </location>
</feature>
<evidence type="ECO:0000313" key="3">
    <source>
        <dbReference type="Proteomes" id="UP000178086"/>
    </source>
</evidence>
<dbReference type="EMBL" id="MELI01000108">
    <property type="protein sequence ID" value="OFW31945.1"/>
    <property type="molecule type" value="Genomic_DNA"/>
</dbReference>
<dbReference type="PROSITE" id="PS51272">
    <property type="entry name" value="SLH"/>
    <property type="match status" value="3"/>
</dbReference>
<sequence>MEAAVFAAKEDTIINRIIIALVMILILSIAAPATATAATFEEHALLDLINDYRASKGLGALVLSERLSQAAAGHSLDMASKDYFSHKSLNGAGFSDRIKAAGYTFSTALGENIAAGQWRADDAFAAWKSSPGHNTIMLSKAYKAVGLARAFDTDAKYQWYWTADFGGVADTSARAAEYSEADNWAYEYIQWLINQGMLSGYPDGSLRPENPITRAEFSTLVAKSFKISAGGSKVFRDTKRHWAKDYIAALADLGYISGYVDGSFRPDGLITRAEMVKMLTQAGGLKARAGAPSFSDVSNHWARDYIKIAASNGIVNGYADGKFKPNASCLRAETATCVYRIVSD</sequence>
<reference evidence="2 3" key="1">
    <citation type="journal article" date="2016" name="Nat. Commun.">
        <title>Thousands of microbial genomes shed light on interconnected biogeochemical processes in an aquifer system.</title>
        <authorList>
            <person name="Anantharaman K."/>
            <person name="Brown C.T."/>
            <person name="Hug L.A."/>
            <person name="Sharon I."/>
            <person name="Castelle C.J."/>
            <person name="Probst A.J."/>
            <person name="Thomas B.C."/>
            <person name="Singh A."/>
            <person name="Wilkins M.J."/>
            <person name="Karaoz U."/>
            <person name="Brodie E.L."/>
            <person name="Williams K.H."/>
            <person name="Hubbard S.S."/>
            <person name="Banfield J.F."/>
        </authorList>
    </citation>
    <scope>NUCLEOTIDE SEQUENCE [LARGE SCALE GENOMIC DNA]</scope>
</reference>
<dbReference type="AlphaFoldDB" id="A0A1F2ULQ7"/>
<proteinExistence type="predicted"/>
<dbReference type="InterPro" id="IPR035940">
    <property type="entry name" value="CAP_sf"/>
</dbReference>
<dbReference type="PANTHER" id="PTHR31157:SF1">
    <property type="entry name" value="SCP DOMAIN-CONTAINING PROTEIN"/>
    <property type="match status" value="1"/>
</dbReference>
<dbReference type="PANTHER" id="PTHR31157">
    <property type="entry name" value="SCP DOMAIN-CONTAINING PROTEIN"/>
    <property type="match status" value="1"/>
</dbReference>
<protein>
    <recommendedName>
        <fullName evidence="1">SLH domain-containing protein</fullName>
    </recommendedName>
</protein>
<name>A0A1F2ULQ7_9ACTN</name>
<dbReference type="InterPro" id="IPR014044">
    <property type="entry name" value="CAP_dom"/>
</dbReference>
<dbReference type="Pfam" id="PF00188">
    <property type="entry name" value="CAP"/>
    <property type="match status" value="1"/>
</dbReference>